<feature type="repeat" description="WD" evidence="3">
    <location>
        <begin position="1714"/>
        <end position="1755"/>
    </location>
</feature>
<feature type="domain" description="Arm-like repeat" evidence="6">
    <location>
        <begin position="215"/>
        <end position="573"/>
    </location>
</feature>
<dbReference type="Pfam" id="PF00805">
    <property type="entry name" value="Pentapeptide"/>
    <property type="match status" value="1"/>
</dbReference>
<feature type="repeat" description="WD" evidence="3">
    <location>
        <begin position="1393"/>
        <end position="1434"/>
    </location>
</feature>
<dbReference type="SMART" id="SM00320">
    <property type="entry name" value="WD40"/>
    <property type="match status" value="14"/>
</dbReference>
<dbReference type="PANTHER" id="PTHR44129">
    <property type="entry name" value="WD REPEAT-CONTAINING PROTEIN POP1"/>
    <property type="match status" value="1"/>
</dbReference>
<dbReference type="InterPro" id="IPR019775">
    <property type="entry name" value="WD40_repeat_CS"/>
</dbReference>
<dbReference type="EMBL" id="JAAAIP010000655">
    <property type="protein sequence ID" value="KAG0313965.1"/>
    <property type="molecule type" value="Genomic_DNA"/>
</dbReference>
<dbReference type="InterPro" id="IPR001680">
    <property type="entry name" value="WD40_rpt"/>
</dbReference>
<dbReference type="Gene3D" id="2.130.10.10">
    <property type="entry name" value="YVTN repeat-like/Quinoprotein amine dehydrogenase"/>
    <property type="match status" value="5"/>
</dbReference>
<dbReference type="PRINTS" id="PR00320">
    <property type="entry name" value="GPROTEINBRPT"/>
</dbReference>
<feature type="repeat" description="WD" evidence="3">
    <location>
        <begin position="1630"/>
        <end position="1671"/>
    </location>
</feature>
<feature type="repeat" description="WD" evidence="3">
    <location>
        <begin position="1672"/>
        <end position="1708"/>
    </location>
</feature>
<feature type="region of interest" description="Disordered" evidence="4">
    <location>
        <begin position="1451"/>
        <end position="1510"/>
    </location>
</feature>
<gene>
    <name evidence="7" type="ORF">BGZ99_008459</name>
</gene>
<dbReference type="InterPro" id="IPR001646">
    <property type="entry name" value="5peptide_repeat"/>
</dbReference>
<feature type="repeat" description="WD" evidence="3">
    <location>
        <begin position="1225"/>
        <end position="1266"/>
    </location>
</feature>
<dbReference type="InterPro" id="IPR025662">
    <property type="entry name" value="Sigma_54_int_dom_ATP-bd_1"/>
</dbReference>
<feature type="repeat" description="WD" evidence="3">
    <location>
        <begin position="1588"/>
        <end position="1624"/>
    </location>
</feature>
<proteinExistence type="predicted"/>
<dbReference type="Pfam" id="PF05729">
    <property type="entry name" value="NACHT"/>
    <property type="match status" value="1"/>
</dbReference>
<feature type="repeat" description="WD" evidence="3">
    <location>
        <begin position="1267"/>
        <end position="1304"/>
    </location>
</feature>
<keyword evidence="1 3" id="KW-0853">WD repeat</keyword>
<feature type="domain" description="NACHT" evidence="5">
    <location>
        <begin position="678"/>
        <end position="835"/>
    </location>
</feature>
<evidence type="ECO:0000256" key="3">
    <source>
        <dbReference type="PROSITE-ProRule" id="PRU00221"/>
    </source>
</evidence>
<dbReference type="Pfam" id="PF23948">
    <property type="entry name" value="ARM_5"/>
    <property type="match status" value="1"/>
</dbReference>
<feature type="compositionally biased region" description="Polar residues" evidence="4">
    <location>
        <begin position="1490"/>
        <end position="1499"/>
    </location>
</feature>
<feature type="repeat" description="WD" evidence="3">
    <location>
        <begin position="1504"/>
        <end position="1540"/>
    </location>
</feature>
<dbReference type="SUPFAM" id="SSF141571">
    <property type="entry name" value="Pentapeptide repeat-like"/>
    <property type="match status" value="1"/>
</dbReference>
<dbReference type="SUPFAM" id="SSF50978">
    <property type="entry name" value="WD40 repeat-like"/>
    <property type="match status" value="2"/>
</dbReference>
<comment type="caution">
    <text evidence="7">The sequence shown here is derived from an EMBL/GenBank/DDBJ whole genome shotgun (WGS) entry which is preliminary data.</text>
</comment>
<dbReference type="Pfam" id="PF00400">
    <property type="entry name" value="WD40"/>
    <property type="match status" value="12"/>
</dbReference>
<feature type="repeat" description="WD" evidence="3">
    <location>
        <begin position="1351"/>
        <end position="1392"/>
    </location>
</feature>
<dbReference type="PROSITE" id="PS00678">
    <property type="entry name" value="WD_REPEATS_1"/>
    <property type="match status" value="11"/>
</dbReference>
<dbReference type="InterPro" id="IPR056251">
    <property type="entry name" value="Arm_rpt_dom"/>
</dbReference>
<feature type="region of interest" description="Disordered" evidence="4">
    <location>
        <begin position="107"/>
        <end position="148"/>
    </location>
</feature>
<evidence type="ECO:0000259" key="5">
    <source>
        <dbReference type="Pfam" id="PF05729"/>
    </source>
</evidence>
<reference evidence="7" key="1">
    <citation type="journal article" date="2020" name="Fungal Divers.">
        <title>Resolving the Mortierellaceae phylogeny through synthesis of multi-gene phylogenetics and phylogenomics.</title>
        <authorList>
            <person name="Vandepol N."/>
            <person name="Liber J."/>
            <person name="Desiro A."/>
            <person name="Na H."/>
            <person name="Kennedy M."/>
            <person name="Barry K."/>
            <person name="Grigoriev I.V."/>
            <person name="Miller A.N."/>
            <person name="O'Donnell K."/>
            <person name="Stajich J.E."/>
            <person name="Bonito G."/>
        </authorList>
    </citation>
    <scope>NUCLEOTIDE SEQUENCE</scope>
    <source>
        <strain evidence="7">REB-010B</strain>
    </source>
</reference>
<dbReference type="InterPro" id="IPR015943">
    <property type="entry name" value="WD40/YVTN_repeat-like_dom_sf"/>
</dbReference>
<dbReference type="SUPFAM" id="SSF52540">
    <property type="entry name" value="P-loop containing nucleoside triphosphate hydrolases"/>
    <property type="match status" value="1"/>
</dbReference>
<dbReference type="OrthoDB" id="538223at2759"/>
<sequence>MLRNLFSSSQSTLSPQQALDLATFHLENAVKFKDLEVTLALCNDAETALSRMKRAARKSLKTPQSAEDQALRDGVAAAYFKHGGLLEHLGRIEMANISYRKAEKWGYVPKSKRPPSDSSQPNESKDTSSPSAAHDLPSPLGPGGSQVRDLAHVPSTVFNQDVAPPVAKYPLPKTGTRLESTPQLAYSLSLLPSPSLTMKSLDEAERAWSRAKVDDVEEQERLRTLATDLTKAFINDELKSSSTVAEVMCLAPVLDKELFRKLLMIFIDGINQATLLELHLLEGLAQLMQCASPDYLEADDLVKVLEVLSTRLTDTHQQSTQHVYKLTLVVSHVLDAMADCHVQDLKRVELHEPLSGYLDGLKGESDPYLVYQAAYAFQALQYVPDDESPLQATLRRTQMVVKGISGVVSAVKAFDVNGFIDGLSHLQDGLAEVFEVAKMGYEGAKDLVESGQDLFDSLKEGLSFAKKRPWYPALRGIDTLIRNGHLAEVKKLICEAPCRRNLAFQWGVCQRLGEIAANSLWDPNARRSAVDFLGEMYKNDTEWGQQVIAKQWILDILGQLASQSGNTLQSAETLLRELSADGDVKKQGLYQACLEKPQSQYPLTVGLLPLASPSLLDRVQNKPDIETDLRRLKQRRLSEKRDDVYVPPQAKPSLHAPRNTLFPLMDKVKEFLSGDRKVMLLLGDSGAGKSTFNRALENDLWSTYKTKDGPIPLFINLPAIDKPDQDLIAKHLRKAELTELQIKELKGYRKFVLICDGYDESHQTHNLYTSNRLNQEGEWQAQMLISCRSESLGHDYRDRFQPSDNNRQPAPELFQEAVIAPFTHDQVHDYIRKYVTTGTVWRAADYLRALESIPSLQDLVKNPFMLTLTLQVLPRMVDPGQDFASVRITRVALYDQFMELYMERGKRRLSENDLSPQDKKDLERLADDGFTQNGINFLKDLACAIYKNQAGYPIVTYSHHRHQGTWKQEFFYRKDEKQLLLQAGPLARSGNQYRFIHKSIMEYCLTRAVFEPKDEENRKRLKSMKGLTRRGSVRSFQSFENQDTREEFEKPEPLEQAMLNSPLGLRLFVDEPSIIQFLAERVQQEELLKLQLLAVIELSKVNKEARKAAANAITILIRAGVRFNDMDLKGIQIPGADLSGGQFDSAQLQGADLRDVNLRSVWLHRANLSNTRMSGVQFGEWPYLQEDSEVLSCSYSPDGYSCAMGLDDGNISVYDTTTWIKVDTLQGHTGRVVSVTYSPSGHQIASASWDSTVRLWDTQTGESSLTLDSHTEAVWSVAYSPNGQQITSGSEDMTVRLWDAQTGEPGLILSSHTAAVRSVTYSPNGRQIASGSGDKTVQLWDSQTGEPGPTLVGHTDGIWSVKYSPNGRQIASGSEDGTARLWDTQTGAPGHILKGHTFAVYSLTYSPTGHQIISGSVDNTLQLWDSKTGVSSHTLSSHTEPVWTVAYSPNGRQIASGSRDKTVRLWDTQPSTTYSPNGRQLASGSRDKSAQPSDKQTSAPGPILSGHTNSVWDMAYSPSGHQIASGSSDKTVRLWDAQTGTHGLILSGHTDAVTGVTYSNSGRQIASGSKDNTVRLWDAQTGAPGFVLSGHTDAPTCFAYSPNDQQIATGGWDNAVRLWDTQTGAPGLVLSGHTEYVNRVTYSPSGHQIASGSEDKTVQLWNTQTGAVDLTLSGHTLGITCVAYSPSGHQIVSGGYDTTVRLWDAQTGAPGPILTDHAEGVINVKYLPDGQKILSGSANETVRLWDVESGQCLVVVDDIRGDITSLAWNVDSDGGISFATGSRNSVRAWKVVEESDRFQ</sequence>
<dbReference type="InterPro" id="IPR020472">
    <property type="entry name" value="WD40_PAC1"/>
</dbReference>
<dbReference type="InterPro" id="IPR050349">
    <property type="entry name" value="WD_LIS1/nudF_dynein_reg"/>
</dbReference>
<feature type="non-terminal residue" evidence="7">
    <location>
        <position position="1799"/>
    </location>
</feature>
<protein>
    <submittedName>
        <fullName evidence="7">Uncharacterized protein</fullName>
    </submittedName>
</protein>
<keyword evidence="8" id="KW-1185">Reference proteome</keyword>
<evidence type="ECO:0000259" key="6">
    <source>
        <dbReference type="Pfam" id="PF23948"/>
    </source>
</evidence>
<organism evidence="7 8">
    <name type="scientific">Dissophora globulifera</name>
    <dbReference type="NCBI Taxonomy" id="979702"/>
    <lineage>
        <taxon>Eukaryota</taxon>
        <taxon>Fungi</taxon>
        <taxon>Fungi incertae sedis</taxon>
        <taxon>Mucoromycota</taxon>
        <taxon>Mortierellomycotina</taxon>
        <taxon>Mortierellomycetes</taxon>
        <taxon>Mortierellales</taxon>
        <taxon>Mortierellaceae</taxon>
        <taxon>Dissophora</taxon>
    </lineage>
</organism>
<keyword evidence="2" id="KW-0677">Repeat</keyword>
<feature type="repeat" description="WD" evidence="3">
    <location>
        <begin position="1309"/>
        <end position="1350"/>
    </location>
</feature>
<dbReference type="PROSITE" id="PS50294">
    <property type="entry name" value="WD_REPEATS_REGION"/>
    <property type="match status" value="12"/>
</dbReference>
<feature type="repeat" description="WD" evidence="3">
    <location>
        <begin position="1435"/>
        <end position="1476"/>
    </location>
</feature>
<dbReference type="InterPro" id="IPR027417">
    <property type="entry name" value="P-loop_NTPase"/>
</dbReference>
<dbReference type="CDD" id="cd00200">
    <property type="entry name" value="WD40"/>
    <property type="match status" value="2"/>
</dbReference>
<accession>A0A9P6R7B0</accession>
<feature type="compositionally biased region" description="Polar residues" evidence="4">
    <location>
        <begin position="116"/>
        <end position="131"/>
    </location>
</feature>
<dbReference type="Gene3D" id="2.160.20.80">
    <property type="entry name" value="E3 ubiquitin-protein ligase SopA"/>
    <property type="match status" value="1"/>
</dbReference>
<feature type="compositionally biased region" description="Polar residues" evidence="4">
    <location>
        <begin position="1468"/>
        <end position="1483"/>
    </location>
</feature>
<dbReference type="Proteomes" id="UP000738325">
    <property type="component" value="Unassembled WGS sequence"/>
</dbReference>
<evidence type="ECO:0000256" key="1">
    <source>
        <dbReference type="ARBA" id="ARBA00022574"/>
    </source>
</evidence>
<evidence type="ECO:0000256" key="4">
    <source>
        <dbReference type="SAM" id="MobiDB-lite"/>
    </source>
</evidence>
<dbReference type="PROSITE" id="PS50082">
    <property type="entry name" value="WD_REPEATS_2"/>
    <property type="match status" value="12"/>
</dbReference>
<dbReference type="InterPro" id="IPR036322">
    <property type="entry name" value="WD40_repeat_dom_sf"/>
</dbReference>
<dbReference type="PROSITE" id="PS00675">
    <property type="entry name" value="SIGMA54_INTERACT_1"/>
    <property type="match status" value="1"/>
</dbReference>
<dbReference type="Gene3D" id="3.40.50.300">
    <property type="entry name" value="P-loop containing nucleotide triphosphate hydrolases"/>
    <property type="match status" value="1"/>
</dbReference>
<evidence type="ECO:0000313" key="8">
    <source>
        <dbReference type="Proteomes" id="UP000738325"/>
    </source>
</evidence>
<evidence type="ECO:0000313" key="7">
    <source>
        <dbReference type="EMBL" id="KAG0313965.1"/>
    </source>
</evidence>
<dbReference type="InterPro" id="IPR007111">
    <property type="entry name" value="NACHT_NTPase"/>
</dbReference>
<name>A0A9P6R7B0_9FUNG</name>
<evidence type="ECO:0000256" key="2">
    <source>
        <dbReference type="ARBA" id="ARBA00022737"/>
    </source>
</evidence>
<feature type="repeat" description="WD" evidence="3">
    <location>
        <begin position="1546"/>
        <end position="1582"/>
    </location>
</feature>